<evidence type="ECO:0000259" key="1">
    <source>
        <dbReference type="Pfam" id="PF18480"/>
    </source>
</evidence>
<organism evidence="2 3">
    <name type="scientific">Trichormus variabilis NIES-23</name>
    <dbReference type="NCBI Taxonomy" id="1973479"/>
    <lineage>
        <taxon>Bacteria</taxon>
        <taxon>Bacillati</taxon>
        <taxon>Cyanobacteriota</taxon>
        <taxon>Cyanophyceae</taxon>
        <taxon>Nostocales</taxon>
        <taxon>Nostocaceae</taxon>
        <taxon>Trichormus</taxon>
    </lineage>
</organism>
<proteinExistence type="predicted"/>
<dbReference type="InterPro" id="IPR041049">
    <property type="entry name" value="DUF5615"/>
</dbReference>
<reference evidence="2 3" key="1">
    <citation type="submission" date="2017-06" db="EMBL/GenBank/DDBJ databases">
        <title>Genome sequencing of cyanobaciteial culture collection at National Institute for Environmental Studies (NIES).</title>
        <authorList>
            <person name="Hirose Y."/>
            <person name="Shimura Y."/>
            <person name="Fujisawa T."/>
            <person name="Nakamura Y."/>
            <person name="Kawachi M."/>
        </authorList>
    </citation>
    <scope>NUCLEOTIDE SEQUENCE [LARGE SCALE GENOMIC DNA]</scope>
    <source>
        <strain evidence="2 3">NIES-23</strain>
    </source>
</reference>
<name>A0A1Z4KFQ3_ANAVA</name>
<gene>
    <name evidence="2" type="ORF">NIES23_05770</name>
</gene>
<dbReference type="EMBL" id="AP018216">
    <property type="protein sequence ID" value="BAY67795.1"/>
    <property type="molecule type" value="Genomic_DNA"/>
</dbReference>
<sequence length="117" mass="13394">MRFLVDSQLPARLARFLEFAGYDTIHTRDLPNRNATSDIEINAISIRDERILITKDSDFLNSFLTIQKPFKLLLITTGNINNLELEALFAANLKALVELFESHSYIEMSRDSIIAHL</sequence>
<evidence type="ECO:0000313" key="3">
    <source>
        <dbReference type="Proteomes" id="UP000217507"/>
    </source>
</evidence>
<dbReference type="Proteomes" id="UP000217507">
    <property type="component" value="Chromosome"/>
</dbReference>
<dbReference type="CDD" id="cd18772">
    <property type="entry name" value="PIN_Mut7-C-like"/>
    <property type="match status" value="1"/>
</dbReference>
<dbReference type="AlphaFoldDB" id="A0A1Z4KFQ3"/>
<dbReference type="Pfam" id="PF18480">
    <property type="entry name" value="DUF5615"/>
    <property type="match status" value="1"/>
</dbReference>
<accession>A0A1Z4KFQ3</accession>
<protein>
    <recommendedName>
        <fullName evidence="1">DUF5615 domain-containing protein</fullName>
    </recommendedName>
</protein>
<feature type="domain" description="DUF5615" evidence="1">
    <location>
        <begin position="1"/>
        <end position="108"/>
    </location>
</feature>
<evidence type="ECO:0000313" key="2">
    <source>
        <dbReference type="EMBL" id="BAY67795.1"/>
    </source>
</evidence>